<evidence type="ECO:0000313" key="3">
    <source>
        <dbReference type="Proteomes" id="UP001157418"/>
    </source>
</evidence>
<keyword evidence="3" id="KW-1185">Reference proteome</keyword>
<organism evidence="2 3">
    <name type="scientific">Lactuca virosa</name>
    <dbReference type="NCBI Taxonomy" id="75947"/>
    <lineage>
        <taxon>Eukaryota</taxon>
        <taxon>Viridiplantae</taxon>
        <taxon>Streptophyta</taxon>
        <taxon>Embryophyta</taxon>
        <taxon>Tracheophyta</taxon>
        <taxon>Spermatophyta</taxon>
        <taxon>Magnoliopsida</taxon>
        <taxon>eudicotyledons</taxon>
        <taxon>Gunneridae</taxon>
        <taxon>Pentapetalae</taxon>
        <taxon>asterids</taxon>
        <taxon>campanulids</taxon>
        <taxon>Asterales</taxon>
        <taxon>Asteraceae</taxon>
        <taxon>Cichorioideae</taxon>
        <taxon>Cichorieae</taxon>
        <taxon>Lactucinae</taxon>
        <taxon>Lactuca</taxon>
    </lineage>
</organism>
<sequence length="154" mass="16760">MAYNHETNKRPSKSCCEKIHEAIFGRSKRNDVQNPSMSSNDYHSTVKPHVSSTLPQSVPCEIKTSKHLVRFSSDNAENNGDSGQKTFSEDKYNSYIDGTKMKMGGSSSDVVGGGETSVSSADSFNDTVSSYIDRTKLKLIARPSVSAVGMTLKP</sequence>
<comment type="caution">
    <text evidence="2">The sequence shown here is derived from an EMBL/GenBank/DDBJ whole genome shotgun (WGS) entry which is preliminary data.</text>
</comment>
<evidence type="ECO:0000256" key="1">
    <source>
        <dbReference type="SAM" id="MobiDB-lite"/>
    </source>
</evidence>
<evidence type="ECO:0000313" key="2">
    <source>
        <dbReference type="EMBL" id="CAH1431756.1"/>
    </source>
</evidence>
<accession>A0AAU9N1Z6</accession>
<feature type="region of interest" description="Disordered" evidence="1">
    <location>
        <begin position="103"/>
        <end position="123"/>
    </location>
</feature>
<dbReference type="EMBL" id="CAKMRJ010003334">
    <property type="protein sequence ID" value="CAH1431756.1"/>
    <property type="molecule type" value="Genomic_DNA"/>
</dbReference>
<feature type="compositionally biased region" description="Polar residues" evidence="1">
    <location>
        <begin position="32"/>
        <end position="43"/>
    </location>
</feature>
<protein>
    <submittedName>
        <fullName evidence="2">Uncharacterized protein</fullName>
    </submittedName>
</protein>
<proteinExistence type="predicted"/>
<reference evidence="2 3" key="1">
    <citation type="submission" date="2022-01" db="EMBL/GenBank/DDBJ databases">
        <authorList>
            <person name="Xiong W."/>
            <person name="Schranz E."/>
        </authorList>
    </citation>
    <scope>NUCLEOTIDE SEQUENCE [LARGE SCALE GENOMIC DNA]</scope>
</reference>
<feature type="region of interest" description="Disordered" evidence="1">
    <location>
        <begin position="25"/>
        <end position="58"/>
    </location>
</feature>
<feature type="compositionally biased region" description="Low complexity" evidence="1">
    <location>
        <begin position="104"/>
        <end position="120"/>
    </location>
</feature>
<dbReference type="Proteomes" id="UP001157418">
    <property type="component" value="Unassembled WGS sequence"/>
</dbReference>
<dbReference type="AlphaFoldDB" id="A0AAU9N1Z6"/>
<name>A0AAU9N1Z6_9ASTR</name>
<gene>
    <name evidence="2" type="ORF">LVIROSA_LOCUS18458</name>
</gene>